<dbReference type="Gene3D" id="1.20.120.680">
    <property type="entry name" value="Formiminotetrahydrofolate cyclodeaminase monomer, up-and-down helical bundle"/>
    <property type="match status" value="1"/>
</dbReference>
<dbReference type="GO" id="GO:0019556">
    <property type="term" value="P:L-histidine catabolic process to glutamate and formamide"/>
    <property type="evidence" value="ECO:0007669"/>
    <property type="project" value="UniProtKB-UniPathway"/>
</dbReference>
<dbReference type="GO" id="GO:0005814">
    <property type="term" value="C:centriole"/>
    <property type="evidence" value="ECO:0007669"/>
    <property type="project" value="UniProtKB-SubCell"/>
</dbReference>
<dbReference type="PANTHER" id="PTHR12234">
    <property type="entry name" value="FORMIMINOTRANSFERASE-CYCLODEAMINASE"/>
    <property type="match status" value="1"/>
</dbReference>
<feature type="coiled-coil region" evidence="20">
    <location>
        <begin position="519"/>
        <end position="546"/>
    </location>
</feature>
<evidence type="ECO:0000256" key="18">
    <source>
        <dbReference type="ARBA" id="ARBA00025915"/>
    </source>
</evidence>
<sequence length="550" mass="59151">MGKPLVECVPNFSEGNDRAKIEAIANVIRSVPGVSLLDVDPGADTNRTVYTFVGSPDAVKNAALEAARAARELIDMRMHKGAHPRIGALDVCPFVPVSGISMEECVALARDFGQKLAEEFDVPVYLYEKAATRPERQSLADIRAGEYEGLSAKLSDPAWQPDFGPARFDPRWGATVTGAREFLVAYNINLNTKDKKIANDIALAIREAGRTTKDPNGNTIKVPGRLAAVRAIGWYIDTYQCTQVSINLLDFRKTPLHLVFDTVREEAEARGVYVTGSELVGLIPLEAIRACGQYYRKKMGKSPGLADHELVEIAVQTLGLRSVQPFEPEKKIIEWAMSEISPLVTMKVASFVDTVSSDSPAPGGGSVAALAGALGAALAAMDANLTVGKKGYENVFEQLSALAVRAQELKSALLEIVDEDTKAFNAVMDAMRLPKSSDSQKKMRDVAIEAAGKQAALVPLHTARLCLDTMKLSLEAARSGNANSATDAATGCNMAHAGLQSAIMNVRVNIKTLADEKFKSQLAQECVALEEQAEAEKAELDRFMTSVLAG</sequence>
<dbReference type="GO" id="GO:0030412">
    <property type="term" value="F:formimidoyltetrahydrofolate cyclodeaminase activity"/>
    <property type="evidence" value="ECO:0007669"/>
    <property type="project" value="UniProtKB-EC"/>
</dbReference>
<evidence type="ECO:0000259" key="22">
    <source>
        <dbReference type="SMART" id="SM01222"/>
    </source>
</evidence>
<evidence type="ECO:0000256" key="8">
    <source>
        <dbReference type="ARBA" id="ARBA00017787"/>
    </source>
</evidence>
<keyword evidence="11" id="KW-0369">Histidine metabolism</keyword>
<comment type="pathway">
    <text evidence="3">Amino-acid degradation; L-histidine degradation into L-glutamate; L-glutamate from N-formimidoyl-L-glutamate (transferase route): step 1/1.</text>
</comment>
<dbReference type="Gene3D" id="3.30.990.10">
    <property type="entry name" value="Formiminotransferase, N-terminal subdomain"/>
    <property type="match status" value="1"/>
</dbReference>
<keyword evidence="9" id="KW-0963">Cytoplasm</keyword>
<comment type="similarity">
    <text evidence="5">In the C-terminal section; belongs to the cyclodeaminase/cyclohydrolase family.</text>
</comment>
<evidence type="ECO:0000256" key="4">
    <source>
        <dbReference type="ARBA" id="ARBA00008297"/>
    </source>
</evidence>
<evidence type="ECO:0000256" key="19">
    <source>
        <dbReference type="ARBA" id="ARBA00030029"/>
    </source>
</evidence>
<dbReference type="InterPro" id="IPR013802">
    <property type="entry name" value="Formiminotransferase_C"/>
</dbReference>
<comment type="subcellular location">
    <subcellularLocation>
        <location evidence="1">Cytoplasm</location>
        <location evidence="1">Cytoskeleton</location>
        <location evidence="1">Microtubule organizing center</location>
        <location evidence="1">Centrosome</location>
        <location evidence="1">Centriole</location>
    </subcellularLocation>
    <subcellularLocation>
        <location evidence="2">Golgi apparatus</location>
    </subcellularLocation>
</comment>
<name>A0A3P3XG12_9SPIR</name>
<dbReference type="SUPFAM" id="SSF101262">
    <property type="entry name" value="Methenyltetrahydrofolate cyclohydrolase-like"/>
    <property type="match status" value="1"/>
</dbReference>
<dbReference type="InterPro" id="IPR012886">
    <property type="entry name" value="Formiminotransferase_N"/>
</dbReference>
<feature type="domain" description="Formiminotransferase C-terminal subdomain" evidence="21">
    <location>
        <begin position="182"/>
        <end position="336"/>
    </location>
</feature>
<keyword evidence="20" id="KW-0175">Coiled coil</keyword>
<dbReference type="EC" id="4.3.1.4" evidence="7"/>
<dbReference type="FunFam" id="3.30.990.10:FF:000001">
    <property type="entry name" value="Formimidoyltransferase cyclodeaminase"/>
    <property type="match status" value="1"/>
</dbReference>
<dbReference type="GO" id="GO:0030409">
    <property type="term" value="F:glutamate formimidoyltransferase activity"/>
    <property type="evidence" value="ECO:0007669"/>
    <property type="project" value="UniProtKB-EC"/>
</dbReference>
<evidence type="ECO:0000256" key="11">
    <source>
        <dbReference type="ARBA" id="ARBA00022808"/>
    </source>
</evidence>
<evidence type="ECO:0000313" key="23">
    <source>
        <dbReference type="EMBL" id="SLM10220.1"/>
    </source>
</evidence>
<evidence type="ECO:0000256" key="20">
    <source>
        <dbReference type="SAM" id="Coils"/>
    </source>
</evidence>
<dbReference type="EMBL" id="FWDM01000005">
    <property type="protein sequence ID" value="SLM10220.1"/>
    <property type="molecule type" value="Genomic_DNA"/>
</dbReference>
<comment type="function">
    <text evidence="17">Folate-dependent enzyme, that displays both transferase and deaminase activity. Serves to channel one-carbon units from formiminoglutamate to the folate pool.</text>
</comment>
<dbReference type="SMART" id="SM01221">
    <property type="entry name" value="FTCD"/>
    <property type="match status" value="1"/>
</dbReference>
<dbReference type="EC" id="2.1.2.5" evidence="6"/>
<evidence type="ECO:0000259" key="21">
    <source>
        <dbReference type="SMART" id="SM01221"/>
    </source>
</evidence>
<dbReference type="PANTHER" id="PTHR12234:SF0">
    <property type="entry name" value="FORMIMIDOYLTRANSFERASE-CYCLODEAMINASE"/>
    <property type="match status" value="1"/>
</dbReference>
<dbReference type="UniPathway" id="UPA00379">
    <property type="reaction ID" value="UER00555"/>
</dbReference>
<keyword evidence="12" id="KW-0290">Folate-binding</keyword>
<dbReference type="SUPFAM" id="SSF55116">
    <property type="entry name" value="Formiminotransferase domain of formiminotransferase-cyclodeaminase"/>
    <property type="match status" value="2"/>
</dbReference>
<evidence type="ECO:0000256" key="7">
    <source>
        <dbReference type="ARBA" id="ARBA00012998"/>
    </source>
</evidence>
<evidence type="ECO:0000256" key="17">
    <source>
        <dbReference type="ARBA" id="ARBA00025506"/>
    </source>
</evidence>
<evidence type="ECO:0000256" key="2">
    <source>
        <dbReference type="ARBA" id="ARBA00004555"/>
    </source>
</evidence>
<evidence type="ECO:0000256" key="3">
    <source>
        <dbReference type="ARBA" id="ARBA00005082"/>
    </source>
</evidence>
<keyword evidence="10 23" id="KW-0808">Transferase</keyword>
<dbReference type="InterPro" id="IPR004227">
    <property type="entry name" value="Formiminotransferase_cat"/>
</dbReference>
<evidence type="ECO:0000256" key="16">
    <source>
        <dbReference type="ARBA" id="ARBA00023268"/>
    </source>
</evidence>
<dbReference type="SMART" id="SM01222">
    <property type="entry name" value="FTCD_N"/>
    <property type="match status" value="1"/>
</dbReference>
<keyword evidence="13" id="KW-0333">Golgi apparatus</keyword>
<evidence type="ECO:0000256" key="14">
    <source>
        <dbReference type="ARBA" id="ARBA00023212"/>
    </source>
</evidence>
<dbReference type="Pfam" id="PF02971">
    <property type="entry name" value="FTCD"/>
    <property type="match status" value="1"/>
</dbReference>
<dbReference type="InterPro" id="IPR022384">
    <property type="entry name" value="FormiminoTrfase_cat_dom_sf"/>
</dbReference>
<organism evidence="23">
    <name type="scientific">uncultured spirochete</name>
    <dbReference type="NCBI Taxonomy" id="156406"/>
    <lineage>
        <taxon>Bacteria</taxon>
        <taxon>Pseudomonadati</taxon>
        <taxon>Spirochaetota</taxon>
        <taxon>Spirochaetia</taxon>
        <taxon>Spirochaetales</taxon>
        <taxon>environmental samples</taxon>
    </lineage>
</organism>
<evidence type="ECO:0000256" key="9">
    <source>
        <dbReference type="ARBA" id="ARBA00022490"/>
    </source>
</evidence>
<dbReference type="GO" id="GO:0005542">
    <property type="term" value="F:folic acid binding"/>
    <property type="evidence" value="ECO:0007669"/>
    <property type="project" value="UniProtKB-KW"/>
</dbReference>
<dbReference type="AlphaFoldDB" id="A0A3P3XG12"/>
<comment type="similarity">
    <text evidence="4">In the N-terminal section; belongs to the formiminotransferase family.</text>
</comment>
<evidence type="ECO:0000256" key="15">
    <source>
        <dbReference type="ARBA" id="ARBA00023239"/>
    </source>
</evidence>
<dbReference type="GO" id="GO:0019557">
    <property type="term" value="P:L-histidine catabolic process to glutamate and formate"/>
    <property type="evidence" value="ECO:0007669"/>
    <property type="project" value="UniProtKB-UniPathway"/>
</dbReference>
<evidence type="ECO:0000256" key="10">
    <source>
        <dbReference type="ARBA" id="ARBA00022679"/>
    </source>
</evidence>
<keyword evidence="15 23" id="KW-0456">Lyase</keyword>
<evidence type="ECO:0000256" key="5">
    <source>
        <dbReference type="ARBA" id="ARBA00010825"/>
    </source>
</evidence>
<gene>
    <name evidence="23" type="ORF">SPIROBIBN47_130018</name>
</gene>
<evidence type="ECO:0000256" key="6">
    <source>
        <dbReference type="ARBA" id="ARBA00012252"/>
    </source>
</evidence>
<keyword evidence="14" id="KW-0206">Cytoskeleton</keyword>
<proteinExistence type="inferred from homology"/>
<dbReference type="Pfam" id="PF07837">
    <property type="entry name" value="FTCD_N"/>
    <property type="match status" value="1"/>
</dbReference>
<dbReference type="Gene3D" id="3.30.70.670">
    <property type="entry name" value="Formiminotransferase, C-terminal subdomain"/>
    <property type="match status" value="1"/>
</dbReference>
<keyword evidence="16" id="KW-0511">Multifunctional enzyme</keyword>
<dbReference type="Pfam" id="PF04961">
    <property type="entry name" value="FTCD_C"/>
    <property type="match status" value="1"/>
</dbReference>
<dbReference type="InterPro" id="IPR036178">
    <property type="entry name" value="Formintransfe-cycloase-like_sf"/>
</dbReference>
<evidence type="ECO:0000256" key="12">
    <source>
        <dbReference type="ARBA" id="ARBA00022954"/>
    </source>
</evidence>
<reference evidence="23" key="1">
    <citation type="submission" date="2017-02" db="EMBL/GenBank/DDBJ databases">
        <authorList>
            <person name="Regsiter A."/>
            <person name="William W."/>
        </authorList>
    </citation>
    <scope>NUCLEOTIDE SEQUENCE</scope>
    <source>
        <strain evidence="23">Bib</strain>
    </source>
</reference>
<evidence type="ECO:0000256" key="1">
    <source>
        <dbReference type="ARBA" id="ARBA00004114"/>
    </source>
</evidence>
<dbReference type="InterPro" id="IPR037070">
    <property type="entry name" value="Formiminotransferase_C_sf"/>
</dbReference>
<dbReference type="NCBIfam" id="TIGR02024">
    <property type="entry name" value="FtcD"/>
    <property type="match status" value="1"/>
</dbReference>
<feature type="domain" description="Formiminotransferase N-terminal subdomain" evidence="22">
    <location>
        <begin position="4"/>
        <end position="181"/>
    </location>
</feature>
<comment type="subunit">
    <text evidence="18">Homooctamer, including four polyglutamate binding sites. The subunits are arranged as a tetramer of dimers, and form a planar ring-shaped structure.</text>
</comment>
<dbReference type="InterPro" id="IPR037064">
    <property type="entry name" value="Formiminotransferase_N_sf"/>
</dbReference>
<dbReference type="InterPro" id="IPR051623">
    <property type="entry name" value="FTCD"/>
</dbReference>
<protein>
    <recommendedName>
        <fullName evidence="8">Formimidoyltransferase-cyclodeaminase</fullName>
        <ecNumber evidence="6">2.1.2.5</ecNumber>
        <ecNumber evidence="7">4.3.1.4</ecNumber>
    </recommendedName>
    <alternativeName>
        <fullName evidence="19">Formiminotransferase-cyclodeaminase</fullName>
    </alternativeName>
</protein>
<evidence type="ECO:0000256" key="13">
    <source>
        <dbReference type="ARBA" id="ARBA00023034"/>
    </source>
</evidence>
<dbReference type="InterPro" id="IPR007044">
    <property type="entry name" value="Cyclodeamin/CycHdrlase"/>
</dbReference>
<accession>A0A3P3XG12</accession>